<dbReference type="SUPFAM" id="SSF48403">
    <property type="entry name" value="Ankyrin repeat"/>
    <property type="match status" value="1"/>
</dbReference>
<dbReference type="GO" id="GO:0007080">
    <property type="term" value="P:mitotic metaphase chromosome alignment"/>
    <property type="evidence" value="ECO:0007669"/>
    <property type="project" value="TreeGrafter"/>
</dbReference>
<dbReference type="EMBL" id="JAODUO010003026">
    <property type="protein sequence ID" value="KAK2149206.1"/>
    <property type="molecule type" value="Genomic_DNA"/>
</dbReference>
<feature type="compositionally biased region" description="Low complexity" evidence="2">
    <location>
        <begin position="478"/>
        <end position="489"/>
    </location>
</feature>
<organism evidence="3 4">
    <name type="scientific">Ridgeia piscesae</name>
    <name type="common">Tubeworm</name>
    <dbReference type="NCBI Taxonomy" id="27915"/>
    <lineage>
        <taxon>Eukaryota</taxon>
        <taxon>Metazoa</taxon>
        <taxon>Spiralia</taxon>
        <taxon>Lophotrochozoa</taxon>
        <taxon>Annelida</taxon>
        <taxon>Polychaeta</taxon>
        <taxon>Sedentaria</taxon>
        <taxon>Canalipalpata</taxon>
        <taxon>Sabellida</taxon>
        <taxon>Siboglinidae</taxon>
        <taxon>Ridgeia</taxon>
    </lineage>
</organism>
<dbReference type="PROSITE" id="PS50297">
    <property type="entry name" value="ANK_REP_REGION"/>
    <property type="match status" value="2"/>
</dbReference>
<sequence length="521" mass="57735">MERSMSNVSVDGKTTMTSQRQRRPTRISLPEKKANDDEFMAAAIGDVEWLKHTFKGKKATRMNYDKNGLAALHISAIHGRLECLKWLIESFKLDVNSRSSDGWTPLHLCISNQTGRRSFDCLQYLLQRGADPSATNDDGITPMHQACSEGHVQCLKALLEAGAKIDGCDCRGHSPIDLAKLWGHRTCARILAAEQWHQDKKYLAGELRHLRRLSMQQVMLDIEADVPKSKMIGWDFGDMTEKSGGKSPGKAKPAKGKVLVSPTGGALMKPNSAGRPSGGQVQRESVVPVSREKSTVSAGSHLEGITEAHEGTSTCAPDDVAESQSEHPEGDPCLLYNPNMWNKSTKLPEKTYITNLKDHYPRDEYTMLPKFPPKYQDHGHGHQPEPVRSPESRRVTPVHKPNWLKKPQSHSDPVLVMLAPPGKPSVYKPKHIGDVHKLKHYDPETLPKTEVAMHLCSDVRSRLFNMALTTPVAPPPSSGTSYWSESSSSQNNNDGVDMLLALKRLQQPTAMLPNEPRGLTI</sequence>
<feature type="repeat" description="ANK" evidence="1">
    <location>
        <begin position="101"/>
        <end position="137"/>
    </location>
</feature>
<dbReference type="PANTHER" id="PTHR24160">
    <property type="entry name" value="ANKYRIN REPEAT DOMAIN-CONTAINING PROTEIN 53"/>
    <property type="match status" value="1"/>
</dbReference>
<name>A0AAD9J9X8_RIDPI</name>
<gene>
    <name evidence="3" type="ORF">NP493_3017g00005</name>
</gene>
<feature type="repeat" description="ANK" evidence="1">
    <location>
        <begin position="138"/>
        <end position="170"/>
    </location>
</feature>
<feature type="region of interest" description="Disordered" evidence="2">
    <location>
        <begin position="374"/>
        <end position="394"/>
    </location>
</feature>
<evidence type="ECO:0000313" key="3">
    <source>
        <dbReference type="EMBL" id="KAK2149206.1"/>
    </source>
</evidence>
<dbReference type="InterPro" id="IPR036770">
    <property type="entry name" value="Ankyrin_rpt-contain_sf"/>
</dbReference>
<dbReference type="Pfam" id="PF00023">
    <property type="entry name" value="Ank"/>
    <property type="match status" value="1"/>
</dbReference>
<feature type="compositionally biased region" description="Polar residues" evidence="2">
    <location>
        <begin position="1"/>
        <end position="19"/>
    </location>
</feature>
<dbReference type="PROSITE" id="PS50088">
    <property type="entry name" value="ANK_REPEAT"/>
    <property type="match status" value="2"/>
</dbReference>
<dbReference type="GO" id="GO:0060236">
    <property type="term" value="P:regulation of mitotic spindle organization"/>
    <property type="evidence" value="ECO:0007669"/>
    <property type="project" value="TreeGrafter"/>
</dbReference>
<keyword evidence="4" id="KW-1185">Reference proteome</keyword>
<evidence type="ECO:0000256" key="1">
    <source>
        <dbReference type="PROSITE-ProRule" id="PRU00023"/>
    </source>
</evidence>
<dbReference type="PANTHER" id="PTHR24160:SF1">
    <property type="entry name" value="ANKYRIN REPEAT DOMAIN-CONTAINING PROTEIN 53"/>
    <property type="match status" value="1"/>
</dbReference>
<dbReference type="GO" id="GO:1902412">
    <property type="term" value="P:regulation of mitotic cytokinesis"/>
    <property type="evidence" value="ECO:0007669"/>
    <property type="project" value="InterPro"/>
</dbReference>
<dbReference type="Pfam" id="PF12796">
    <property type="entry name" value="Ank_2"/>
    <property type="match status" value="1"/>
</dbReference>
<dbReference type="SMART" id="SM00248">
    <property type="entry name" value="ANK"/>
    <property type="match status" value="4"/>
</dbReference>
<dbReference type="Gene3D" id="1.25.40.20">
    <property type="entry name" value="Ankyrin repeat-containing domain"/>
    <property type="match status" value="1"/>
</dbReference>
<feature type="region of interest" description="Disordered" evidence="2">
    <location>
        <begin position="1"/>
        <end position="32"/>
    </location>
</feature>
<proteinExistence type="predicted"/>
<evidence type="ECO:0000256" key="2">
    <source>
        <dbReference type="SAM" id="MobiDB-lite"/>
    </source>
</evidence>
<dbReference type="AlphaFoldDB" id="A0AAD9J9X8"/>
<accession>A0AAD9J9X8</accession>
<keyword evidence="1" id="KW-0040">ANK repeat</keyword>
<dbReference type="InterPro" id="IPR042335">
    <property type="entry name" value="ANKRD53"/>
</dbReference>
<reference evidence="3" key="1">
    <citation type="journal article" date="2023" name="Mol. Biol. Evol.">
        <title>Third-Generation Sequencing Reveals the Adaptive Role of the Epigenome in Three Deep-Sea Polychaetes.</title>
        <authorList>
            <person name="Perez M."/>
            <person name="Aroh O."/>
            <person name="Sun Y."/>
            <person name="Lan Y."/>
            <person name="Juniper S.K."/>
            <person name="Young C.R."/>
            <person name="Angers B."/>
            <person name="Qian P.Y."/>
        </authorList>
    </citation>
    <scope>NUCLEOTIDE SEQUENCE</scope>
    <source>
        <strain evidence="3">R07B-5</strain>
    </source>
</reference>
<dbReference type="InterPro" id="IPR002110">
    <property type="entry name" value="Ankyrin_rpt"/>
</dbReference>
<dbReference type="GO" id="GO:0000922">
    <property type="term" value="C:spindle pole"/>
    <property type="evidence" value="ECO:0007669"/>
    <property type="project" value="TreeGrafter"/>
</dbReference>
<comment type="caution">
    <text evidence="3">The sequence shown here is derived from an EMBL/GenBank/DDBJ whole genome shotgun (WGS) entry which is preliminary data.</text>
</comment>
<feature type="region of interest" description="Disordered" evidence="2">
    <location>
        <begin position="239"/>
        <end position="333"/>
    </location>
</feature>
<feature type="region of interest" description="Disordered" evidence="2">
    <location>
        <begin position="471"/>
        <end position="490"/>
    </location>
</feature>
<dbReference type="GO" id="GO:0031116">
    <property type="term" value="P:positive regulation of microtubule polymerization"/>
    <property type="evidence" value="ECO:0007669"/>
    <property type="project" value="TreeGrafter"/>
</dbReference>
<feature type="compositionally biased region" description="Basic and acidic residues" evidence="2">
    <location>
        <begin position="375"/>
        <end position="394"/>
    </location>
</feature>
<dbReference type="Proteomes" id="UP001209878">
    <property type="component" value="Unassembled WGS sequence"/>
</dbReference>
<evidence type="ECO:0000313" key="4">
    <source>
        <dbReference type="Proteomes" id="UP001209878"/>
    </source>
</evidence>
<protein>
    <submittedName>
        <fullName evidence="3">Uncharacterized protein</fullName>
    </submittedName>
</protein>